<proteinExistence type="predicted"/>
<evidence type="ECO:0000256" key="1">
    <source>
        <dbReference type="ARBA" id="ARBA00023015"/>
    </source>
</evidence>
<dbReference type="CDD" id="cd00038">
    <property type="entry name" value="CAP_ED"/>
    <property type="match status" value="1"/>
</dbReference>
<name>A0A8H2M6F9_9FIRM</name>
<dbReference type="InterPro" id="IPR036390">
    <property type="entry name" value="WH_DNA-bd_sf"/>
</dbReference>
<dbReference type="InterPro" id="IPR014710">
    <property type="entry name" value="RmlC-like_jellyroll"/>
</dbReference>
<feature type="domain" description="HTH crp-type" evidence="5">
    <location>
        <begin position="153"/>
        <end position="220"/>
    </location>
</feature>
<dbReference type="InterPro" id="IPR012318">
    <property type="entry name" value="HTH_CRP"/>
</dbReference>
<dbReference type="GO" id="GO:0003700">
    <property type="term" value="F:DNA-binding transcription factor activity"/>
    <property type="evidence" value="ECO:0007669"/>
    <property type="project" value="TreeGrafter"/>
</dbReference>
<keyword evidence="1" id="KW-0805">Transcription regulation</keyword>
<evidence type="ECO:0000259" key="4">
    <source>
        <dbReference type="PROSITE" id="PS50042"/>
    </source>
</evidence>
<dbReference type="SUPFAM" id="SSF46785">
    <property type="entry name" value="Winged helix' DNA-binding domain"/>
    <property type="match status" value="1"/>
</dbReference>
<dbReference type="EMBL" id="CAACYI010000001">
    <property type="protein sequence ID" value="VFB17329.1"/>
    <property type="molecule type" value="Genomic_DNA"/>
</dbReference>
<dbReference type="Gene3D" id="1.10.10.10">
    <property type="entry name" value="Winged helix-like DNA-binding domain superfamily/Winged helix DNA-binding domain"/>
    <property type="match status" value="1"/>
</dbReference>
<feature type="domain" description="Cyclic nucleotide-binding" evidence="4">
    <location>
        <begin position="19"/>
        <end position="139"/>
    </location>
</feature>
<dbReference type="Proteomes" id="UP000377798">
    <property type="component" value="Unassembled WGS sequence"/>
</dbReference>
<reference evidence="6 7" key="1">
    <citation type="submission" date="2019-02" db="EMBL/GenBank/DDBJ databases">
        <authorList>
            <consortium name="Pathogen Informatics"/>
        </authorList>
    </citation>
    <scope>NUCLEOTIDE SEQUENCE [LARGE SCALE GENOMIC DNA]</scope>
    <source>
        <strain evidence="6 7">3012STDY7089603</strain>
    </source>
</reference>
<dbReference type="RefSeq" id="WP_165478668.1">
    <property type="nucleotide sequence ID" value="NZ_CAACYI010000001.1"/>
</dbReference>
<keyword evidence="7" id="KW-1185">Reference proteome</keyword>
<evidence type="ECO:0000256" key="3">
    <source>
        <dbReference type="ARBA" id="ARBA00023163"/>
    </source>
</evidence>
<dbReference type="GO" id="GO:0005829">
    <property type="term" value="C:cytosol"/>
    <property type="evidence" value="ECO:0007669"/>
    <property type="project" value="TreeGrafter"/>
</dbReference>
<dbReference type="PANTHER" id="PTHR24567">
    <property type="entry name" value="CRP FAMILY TRANSCRIPTIONAL REGULATORY PROTEIN"/>
    <property type="match status" value="1"/>
</dbReference>
<keyword evidence="3" id="KW-0804">Transcription</keyword>
<dbReference type="SMART" id="SM00100">
    <property type="entry name" value="cNMP"/>
    <property type="match status" value="1"/>
</dbReference>
<evidence type="ECO:0000256" key="2">
    <source>
        <dbReference type="ARBA" id="ARBA00023125"/>
    </source>
</evidence>
<dbReference type="GO" id="GO:0003677">
    <property type="term" value="F:DNA binding"/>
    <property type="evidence" value="ECO:0007669"/>
    <property type="project" value="UniProtKB-KW"/>
</dbReference>
<dbReference type="AlphaFoldDB" id="A0A8H2M6F9"/>
<dbReference type="InterPro" id="IPR036388">
    <property type="entry name" value="WH-like_DNA-bd_sf"/>
</dbReference>
<dbReference type="PROSITE" id="PS51063">
    <property type="entry name" value="HTH_CRP_2"/>
    <property type="match status" value="1"/>
</dbReference>
<gene>
    <name evidence="6" type="primary">fnr</name>
    <name evidence="6" type="ORF">NCTC13150_01916</name>
</gene>
<dbReference type="PRINTS" id="PR00034">
    <property type="entry name" value="HTHCRP"/>
</dbReference>
<evidence type="ECO:0000313" key="6">
    <source>
        <dbReference type="EMBL" id="VFB17329.1"/>
    </source>
</evidence>
<dbReference type="InterPro" id="IPR018490">
    <property type="entry name" value="cNMP-bd_dom_sf"/>
</dbReference>
<dbReference type="Gene3D" id="2.60.120.10">
    <property type="entry name" value="Jelly Rolls"/>
    <property type="match status" value="1"/>
</dbReference>
<accession>A0A8H2M6F9</accession>
<evidence type="ECO:0000259" key="5">
    <source>
        <dbReference type="PROSITE" id="PS51063"/>
    </source>
</evidence>
<protein>
    <submittedName>
        <fullName evidence="6">Fumarate and nitrate reduction regulatory protein</fullName>
    </submittedName>
</protein>
<dbReference type="SMART" id="SM00419">
    <property type="entry name" value="HTH_CRP"/>
    <property type="match status" value="1"/>
</dbReference>
<dbReference type="Pfam" id="PF13545">
    <property type="entry name" value="HTH_Crp_2"/>
    <property type="match status" value="1"/>
</dbReference>
<organism evidence="6 7">
    <name type="scientific">Urinicoccus massiliensis</name>
    <dbReference type="NCBI Taxonomy" id="1723382"/>
    <lineage>
        <taxon>Bacteria</taxon>
        <taxon>Bacillati</taxon>
        <taxon>Bacillota</taxon>
        <taxon>Tissierellia</taxon>
        <taxon>Tissierellales</taxon>
        <taxon>Peptoniphilaceae</taxon>
        <taxon>Urinicoccus</taxon>
    </lineage>
</organism>
<dbReference type="SUPFAM" id="SSF51206">
    <property type="entry name" value="cAMP-binding domain-like"/>
    <property type="match status" value="1"/>
</dbReference>
<dbReference type="PANTHER" id="PTHR24567:SF28">
    <property type="entry name" value="LISTERIOLYSIN REGULATORY PROTEIN"/>
    <property type="match status" value="1"/>
</dbReference>
<dbReference type="Pfam" id="PF00027">
    <property type="entry name" value="cNMP_binding"/>
    <property type="match status" value="1"/>
</dbReference>
<dbReference type="PROSITE" id="PS50042">
    <property type="entry name" value="CNMP_BINDING_3"/>
    <property type="match status" value="1"/>
</dbReference>
<comment type="caution">
    <text evidence="6">The sequence shown here is derived from an EMBL/GenBank/DDBJ whole genome shotgun (WGS) entry which is preliminary data.</text>
</comment>
<keyword evidence="2" id="KW-0238">DNA-binding</keyword>
<sequence length="228" mass="26116">MQTCKYCQEKGECLSKIKLFNKLGVDESKNIYLSAVHKDLKKGQSLFFYGDLVDKIIIIRYGKIKSLTYDDEGRESISKIYVEGDIIGENSIFLDNSYTSNGVAIENTGICQIDKMILREILIKDHDFSLNLIRSLSKKLYETEKLLEILSIKDSYTRLGAFLVYRAGLTNDDYISLNQENIASSINMTRETVSRKLSQMEKEGYIENTAYKKIKIKNLVALIKLTNM</sequence>
<dbReference type="InterPro" id="IPR050397">
    <property type="entry name" value="Env_Response_Regulators"/>
</dbReference>
<evidence type="ECO:0000313" key="7">
    <source>
        <dbReference type="Proteomes" id="UP000377798"/>
    </source>
</evidence>
<dbReference type="InterPro" id="IPR000595">
    <property type="entry name" value="cNMP-bd_dom"/>
</dbReference>